<dbReference type="EMBL" id="JAAKFY010000004">
    <property type="protein sequence ID" value="KAF3858834.1"/>
    <property type="molecule type" value="Genomic_DNA"/>
</dbReference>
<organism evidence="8 9">
    <name type="scientific">Dissostichus mawsoni</name>
    <name type="common">Antarctic cod</name>
    <dbReference type="NCBI Taxonomy" id="36200"/>
    <lineage>
        <taxon>Eukaryota</taxon>
        <taxon>Metazoa</taxon>
        <taxon>Chordata</taxon>
        <taxon>Craniata</taxon>
        <taxon>Vertebrata</taxon>
        <taxon>Euteleostomi</taxon>
        <taxon>Actinopterygii</taxon>
        <taxon>Neopterygii</taxon>
        <taxon>Teleostei</taxon>
        <taxon>Neoteleostei</taxon>
        <taxon>Acanthomorphata</taxon>
        <taxon>Eupercaria</taxon>
        <taxon>Perciformes</taxon>
        <taxon>Notothenioidei</taxon>
        <taxon>Nototheniidae</taxon>
        <taxon>Dissostichus</taxon>
    </lineage>
</organism>
<keyword evidence="3" id="KW-0808">Transferase</keyword>
<dbReference type="Proteomes" id="UP000518266">
    <property type="component" value="Unassembled WGS sequence"/>
</dbReference>
<protein>
    <recommendedName>
        <fullName evidence="2">Ubiquitin-like-conjugating enzyme ATG10</fullName>
    </recommendedName>
    <alternativeName>
        <fullName evidence="6">Autophagy-related protein 10</fullName>
    </alternativeName>
</protein>
<dbReference type="GO" id="GO:0032446">
    <property type="term" value="P:protein modification by small protein conjugation"/>
    <property type="evidence" value="ECO:0007669"/>
    <property type="project" value="TreeGrafter"/>
</dbReference>
<sequence length="243" mass="26763">MYPAVLRVAEMSLCVLDEEKFHLCCQLLLQLSEQLGDGWTWEGGQEGYLRKTALRSVVIDSSSVWDYEGGGADTSCPSRSEQQEGEQEQAAVDASADTDSIKGDMEDEEEDDGVCVASAGSSQLLQYEYHILHSCSYSTPVLYFRACTQEGRSLSLEEEHPLLGQPFFMLHPCRTEEFMRPVLQAAQDQHRPVNYVLSWLSVVGPVVGLDVPLKYSTLLPPPAAQSQADSAPLCLSASLWSPP</sequence>
<feature type="region of interest" description="Disordered" evidence="7">
    <location>
        <begin position="69"/>
        <end position="97"/>
    </location>
</feature>
<evidence type="ECO:0000313" key="8">
    <source>
        <dbReference type="EMBL" id="KAF3858834.1"/>
    </source>
</evidence>
<feature type="non-terminal residue" evidence="8">
    <location>
        <position position="243"/>
    </location>
</feature>
<reference evidence="8 9" key="1">
    <citation type="submission" date="2020-03" db="EMBL/GenBank/DDBJ databases">
        <title>Dissostichus mawsoni Genome sequencing and assembly.</title>
        <authorList>
            <person name="Park H."/>
        </authorList>
    </citation>
    <scope>NUCLEOTIDE SEQUENCE [LARGE SCALE GENOMIC DNA]</scope>
    <source>
        <strain evidence="8">DM0001</strain>
        <tissue evidence="8">Muscle</tissue>
    </source>
</reference>
<dbReference type="GO" id="GO:0000422">
    <property type="term" value="P:autophagy of mitochondrion"/>
    <property type="evidence" value="ECO:0007669"/>
    <property type="project" value="TreeGrafter"/>
</dbReference>
<evidence type="ECO:0000313" key="9">
    <source>
        <dbReference type="Proteomes" id="UP000518266"/>
    </source>
</evidence>
<keyword evidence="4" id="KW-0833">Ubl conjugation pathway</keyword>
<dbReference type="Pfam" id="PF03987">
    <property type="entry name" value="Autophagy_act_C"/>
    <property type="match status" value="1"/>
</dbReference>
<evidence type="ECO:0000256" key="1">
    <source>
        <dbReference type="ARBA" id="ARBA00005696"/>
    </source>
</evidence>
<accession>A0A7J5ZAI7</accession>
<comment type="similarity">
    <text evidence="1">Belongs to the ATG10 family.</text>
</comment>
<proteinExistence type="inferred from homology"/>
<dbReference type="GO" id="GO:0061651">
    <property type="term" value="F:Atg12 conjugating enzyme activity"/>
    <property type="evidence" value="ECO:0007669"/>
    <property type="project" value="TreeGrafter"/>
</dbReference>
<evidence type="ECO:0000256" key="4">
    <source>
        <dbReference type="ARBA" id="ARBA00022786"/>
    </source>
</evidence>
<dbReference type="InterPro" id="IPR007135">
    <property type="entry name" value="Atg3/Atg10"/>
</dbReference>
<keyword evidence="9" id="KW-1185">Reference proteome</keyword>
<evidence type="ECO:0000256" key="3">
    <source>
        <dbReference type="ARBA" id="ARBA00022679"/>
    </source>
</evidence>
<dbReference type="GO" id="GO:0005829">
    <property type="term" value="C:cytosol"/>
    <property type="evidence" value="ECO:0007669"/>
    <property type="project" value="TreeGrafter"/>
</dbReference>
<dbReference type="Gene3D" id="3.30.1460.50">
    <property type="match status" value="1"/>
</dbReference>
<dbReference type="PANTHER" id="PTHR14957">
    <property type="entry name" value="UBIQUITIN-LIKE-CONJUGATING ENZYME ATG10"/>
    <property type="match status" value="1"/>
</dbReference>
<evidence type="ECO:0000256" key="2">
    <source>
        <dbReference type="ARBA" id="ARBA00021099"/>
    </source>
</evidence>
<gene>
    <name evidence="8" type="ORF">F7725_012035</name>
</gene>
<evidence type="ECO:0000256" key="7">
    <source>
        <dbReference type="SAM" id="MobiDB-lite"/>
    </source>
</evidence>
<dbReference type="AlphaFoldDB" id="A0A7J5ZAI7"/>
<name>A0A7J5ZAI7_DISMA</name>
<comment type="caution">
    <text evidence="8">The sequence shown here is derived from an EMBL/GenBank/DDBJ whole genome shotgun (WGS) entry which is preliminary data.</text>
</comment>
<evidence type="ECO:0000256" key="5">
    <source>
        <dbReference type="ARBA" id="ARBA00023006"/>
    </source>
</evidence>
<keyword evidence="5" id="KW-0072">Autophagy</keyword>
<dbReference type="GO" id="GO:0000045">
    <property type="term" value="P:autophagosome assembly"/>
    <property type="evidence" value="ECO:0007669"/>
    <property type="project" value="TreeGrafter"/>
</dbReference>
<dbReference type="OrthoDB" id="4089664at2759"/>
<evidence type="ECO:0000256" key="6">
    <source>
        <dbReference type="ARBA" id="ARBA00029833"/>
    </source>
</evidence>
<dbReference type="PANTHER" id="PTHR14957:SF1">
    <property type="entry name" value="UBIQUITIN-LIKE-CONJUGATING ENZYME ATG10"/>
    <property type="match status" value="1"/>
</dbReference>